<dbReference type="InterPro" id="IPR010308">
    <property type="entry name" value="TRP_C"/>
</dbReference>
<feature type="non-terminal residue" evidence="3">
    <location>
        <position position="778"/>
    </location>
</feature>
<feature type="transmembrane region" description="Helical" evidence="1">
    <location>
        <begin position="696"/>
        <end position="719"/>
    </location>
</feature>
<feature type="domain" description="TRP C-terminal" evidence="2">
    <location>
        <begin position="393"/>
        <end position="765"/>
    </location>
</feature>
<dbReference type="EMBL" id="CAJVPY010014784">
    <property type="protein sequence ID" value="CAG8748369.1"/>
    <property type="molecule type" value="Genomic_DNA"/>
</dbReference>
<dbReference type="PANTHER" id="PTHR31145:SF2">
    <property type="entry name" value="FLAVIN CARRIER PROTEIN 2"/>
    <property type="match status" value="1"/>
</dbReference>
<accession>A0A9N9ISX3</accession>
<dbReference type="AlphaFoldDB" id="A0A9N9ISX3"/>
<keyword evidence="1" id="KW-1133">Transmembrane helix</keyword>
<proteinExistence type="predicted"/>
<comment type="caution">
    <text evidence="3">The sequence shown here is derived from an EMBL/GenBank/DDBJ whole genome shotgun (WGS) entry which is preliminary data.</text>
</comment>
<reference evidence="3" key="1">
    <citation type="submission" date="2021-06" db="EMBL/GenBank/DDBJ databases">
        <authorList>
            <person name="Kallberg Y."/>
            <person name="Tangrot J."/>
            <person name="Rosling A."/>
        </authorList>
    </citation>
    <scope>NUCLEOTIDE SEQUENCE</scope>
    <source>
        <strain evidence="3">MA453B</strain>
    </source>
</reference>
<dbReference type="InterPro" id="IPR040241">
    <property type="entry name" value="TRP_Flc/Pkd2-like"/>
</dbReference>
<dbReference type="GO" id="GO:0009272">
    <property type="term" value="P:fungal-type cell wall biogenesis"/>
    <property type="evidence" value="ECO:0007669"/>
    <property type="project" value="TreeGrafter"/>
</dbReference>
<feature type="transmembrane region" description="Helical" evidence="1">
    <location>
        <begin position="524"/>
        <end position="549"/>
    </location>
</feature>
<gene>
    <name evidence="3" type="ORF">DERYTH_LOCUS16647</name>
</gene>
<dbReference type="Pfam" id="PF06011">
    <property type="entry name" value="TRP"/>
    <property type="match status" value="1"/>
</dbReference>
<feature type="transmembrane region" description="Helical" evidence="1">
    <location>
        <begin position="585"/>
        <end position="607"/>
    </location>
</feature>
<protein>
    <submittedName>
        <fullName evidence="3">20114_t:CDS:1</fullName>
    </submittedName>
</protein>
<evidence type="ECO:0000256" key="1">
    <source>
        <dbReference type="SAM" id="Phobius"/>
    </source>
</evidence>
<evidence type="ECO:0000259" key="2">
    <source>
        <dbReference type="Pfam" id="PF06011"/>
    </source>
</evidence>
<name>A0A9N9ISX3_9GLOM</name>
<evidence type="ECO:0000313" key="3">
    <source>
        <dbReference type="EMBL" id="CAG8748369.1"/>
    </source>
</evidence>
<keyword evidence="1" id="KW-0472">Membrane</keyword>
<organism evidence="3 4">
    <name type="scientific">Dentiscutata erythropus</name>
    <dbReference type="NCBI Taxonomy" id="1348616"/>
    <lineage>
        <taxon>Eukaryota</taxon>
        <taxon>Fungi</taxon>
        <taxon>Fungi incertae sedis</taxon>
        <taxon>Mucoromycota</taxon>
        <taxon>Glomeromycotina</taxon>
        <taxon>Glomeromycetes</taxon>
        <taxon>Diversisporales</taxon>
        <taxon>Gigasporaceae</taxon>
        <taxon>Dentiscutata</taxon>
    </lineage>
</organism>
<evidence type="ECO:0000313" key="4">
    <source>
        <dbReference type="Proteomes" id="UP000789405"/>
    </source>
</evidence>
<keyword evidence="1" id="KW-0812">Transmembrane</keyword>
<dbReference type="OrthoDB" id="2426494at2759"/>
<dbReference type="Proteomes" id="UP000789405">
    <property type="component" value="Unassembled WGS sequence"/>
</dbReference>
<keyword evidence="4" id="KW-1185">Reference proteome</keyword>
<sequence length="778" mass="84778">QANNTISPASTAVGYACPTTPVAFTTTVNSSTSTTFTSVSTVTGPTTSFVTFTGAQAIPSATTTTLPAIDFNSKLTPRNDTIPYEALKVASDFKSITSKHGFSKCGGIMDINDFRILYSESQKTFIPLFKGRSPIVVNNATGRLYVQVYGTSVALEFDGIPCFGAKNASACTSDNVIDSGNTYNQKIAKTIGGALIKYGYFSLIESLGGYAILTIQTGPNDPYLACVMTKIADDDNIADSFVTPSATTAYTATSVTLGVVCLALAAGGVVTVATAGTGGQPGHLSHYHHSEHLTHQNVHHNQLDSRHDVHHNQLDSRHDVHHNQLDSRHDVHHNQLDSQPKEIHQGGDTQIQINHSAGKEDPPLNYHVTAKGDVGGKETDVVDHHVAGGGPPAHVQSPSFYDFIFYTQSIIATGWLSLNLTSEYRQFTSTFTWACAQGFINLNILVSAVNNLRYSICNIIISENTSIPGACVDQENGYTLPPIGSNASVTFGSNFSQYAVNPDGLNSYAHIIGIPVEDLPFTSMIGFLVVNAVAIVVVLLSAGVAVIVIKYRQNAPEYLKTLRDNVHLFLFALTVYQLSITYDCWMLLLLASIILAFIVFMHAFSILQISKLVKSNNILENDGKYKFVYSSLYNQFRPDEYMFHRISIIHTILRACVVGAVQVSGEVQLGGFFLIELFYLIMLIKHKPYADNKFGNYLNIILSVARIIVTLLLVPFVHSLSNFIPPSISKILSLTLIISQTVVLGSLGLMILSKLYKMLFKSFQRSGCRKSEANYDDE</sequence>
<feature type="transmembrane region" description="Helical" evidence="1">
    <location>
        <begin position="642"/>
        <end position="661"/>
    </location>
</feature>
<feature type="transmembrane region" description="Helical" evidence="1">
    <location>
        <begin position="667"/>
        <end position="684"/>
    </location>
</feature>
<dbReference type="GO" id="GO:0055085">
    <property type="term" value="P:transmembrane transport"/>
    <property type="evidence" value="ECO:0007669"/>
    <property type="project" value="TreeGrafter"/>
</dbReference>
<feature type="transmembrane region" description="Helical" evidence="1">
    <location>
        <begin position="731"/>
        <end position="752"/>
    </location>
</feature>
<dbReference type="PANTHER" id="PTHR31145">
    <property type="entry name" value="INTEGRAL MEMBRANE PROTEIN (AFU_ORTHOLOGUE AFUA_7G01610)"/>
    <property type="match status" value="1"/>
</dbReference>
<dbReference type="GO" id="GO:0016020">
    <property type="term" value="C:membrane"/>
    <property type="evidence" value="ECO:0007669"/>
    <property type="project" value="TreeGrafter"/>
</dbReference>
<feature type="transmembrane region" description="Helical" evidence="1">
    <location>
        <begin position="561"/>
        <end position="579"/>
    </location>
</feature>